<name>A0AB34JXA8_PRYPA</name>
<evidence type="ECO:0000313" key="3">
    <source>
        <dbReference type="Proteomes" id="UP001515480"/>
    </source>
</evidence>
<comment type="caution">
    <text evidence="2">The sequence shown here is derived from an EMBL/GenBank/DDBJ whole genome shotgun (WGS) entry which is preliminary data.</text>
</comment>
<dbReference type="PANTHER" id="PTHR43580">
    <property type="entry name" value="OXIDOREDUCTASE GLYR1-RELATED"/>
    <property type="match status" value="1"/>
</dbReference>
<reference evidence="2 3" key="1">
    <citation type="journal article" date="2024" name="Science">
        <title>Giant polyketide synthase enzymes in the biosynthesis of giant marine polyether toxins.</title>
        <authorList>
            <person name="Fallon T.R."/>
            <person name="Shende V.V."/>
            <person name="Wierzbicki I.H."/>
            <person name="Pendleton A.L."/>
            <person name="Watervoot N.F."/>
            <person name="Auber R.P."/>
            <person name="Gonzalez D.J."/>
            <person name="Wisecaver J.H."/>
            <person name="Moore B.S."/>
        </authorList>
    </citation>
    <scope>NUCLEOTIDE SEQUENCE [LARGE SCALE GENOMIC DNA]</scope>
    <source>
        <strain evidence="2 3">12B1</strain>
    </source>
</reference>
<dbReference type="Proteomes" id="UP001515480">
    <property type="component" value="Unassembled WGS sequence"/>
</dbReference>
<organism evidence="2 3">
    <name type="scientific">Prymnesium parvum</name>
    <name type="common">Toxic golden alga</name>
    <dbReference type="NCBI Taxonomy" id="97485"/>
    <lineage>
        <taxon>Eukaryota</taxon>
        <taxon>Haptista</taxon>
        <taxon>Haptophyta</taxon>
        <taxon>Prymnesiophyceae</taxon>
        <taxon>Prymnesiales</taxon>
        <taxon>Prymnesiaceae</taxon>
        <taxon>Prymnesium</taxon>
    </lineage>
</organism>
<dbReference type="Gene3D" id="1.10.1040.10">
    <property type="entry name" value="N-(1-d-carboxylethyl)-l-norvaline Dehydrogenase, domain 2"/>
    <property type="match status" value="1"/>
</dbReference>
<dbReference type="Gene3D" id="3.40.50.720">
    <property type="entry name" value="NAD(P)-binding Rossmann-like Domain"/>
    <property type="match status" value="1"/>
</dbReference>
<gene>
    <name evidence="2" type="ORF">AB1Y20_020157</name>
</gene>
<dbReference type="PANTHER" id="PTHR43580:SF2">
    <property type="entry name" value="CYTOKINE-LIKE NUCLEAR FACTOR N-PAC"/>
    <property type="match status" value="1"/>
</dbReference>
<dbReference type="Pfam" id="PF03446">
    <property type="entry name" value="NAD_binding_2"/>
    <property type="match status" value="1"/>
</dbReference>
<dbReference type="SUPFAM" id="SSF51735">
    <property type="entry name" value="NAD(P)-binding Rossmann-fold domains"/>
    <property type="match status" value="1"/>
</dbReference>
<evidence type="ECO:0000313" key="2">
    <source>
        <dbReference type="EMBL" id="KAL1525295.1"/>
    </source>
</evidence>
<dbReference type="InterPro" id="IPR051265">
    <property type="entry name" value="HIBADH-related_NP60_sf"/>
</dbReference>
<dbReference type="GO" id="GO:0050661">
    <property type="term" value="F:NADP binding"/>
    <property type="evidence" value="ECO:0007669"/>
    <property type="project" value="InterPro"/>
</dbReference>
<dbReference type="InterPro" id="IPR013328">
    <property type="entry name" value="6PGD_dom2"/>
</dbReference>
<feature type="domain" description="6-phosphogluconate dehydrogenase NADP-binding" evidence="1">
    <location>
        <begin position="5"/>
        <end position="165"/>
    </location>
</feature>
<proteinExistence type="predicted"/>
<dbReference type="AlphaFoldDB" id="A0AB34JXA8"/>
<evidence type="ECO:0000259" key="1">
    <source>
        <dbReference type="Pfam" id="PF03446"/>
    </source>
</evidence>
<sequence length="306" mass="32929">MAVCFGLGSMGMAISRRLRECGHRVVAWNRSEAKSAALAAEDFPGSCLAAPSPIAALDAAGSTDLVIVCLSDTSVVERLLMEPGMHAHLEGKVVANLTSGSPDDGRSVGRLLKANVPSLGGYIDGAICGAPAKARVGQAQLFLSSEDERTLEPHRELLSSLGRVTFSPGIGASRALDYAVVDLAFVNALSFLSNAPLLEREGVDPVLEQMKQRLETVPGFLEHCQASIEAQHSERSEDQYRKNVTASLGTWRNFWASRLPYLEQNKINSDLPRFAIAMLDKAIGDQGQHAAADVTRLQEVMFDRAQ</sequence>
<keyword evidence="3" id="KW-1185">Reference proteome</keyword>
<protein>
    <recommendedName>
        <fullName evidence="1">6-phosphogluconate dehydrogenase NADP-binding domain-containing protein</fullName>
    </recommendedName>
</protein>
<accession>A0AB34JXA8</accession>
<dbReference type="InterPro" id="IPR036291">
    <property type="entry name" value="NAD(P)-bd_dom_sf"/>
</dbReference>
<dbReference type="InterPro" id="IPR006115">
    <property type="entry name" value="6PGDH_NADP-bd"/>
</dbReference>
<dbReference type="EMBL" id="JBGBPQ010000004">
    <property type="protein sequence ID" value="KAL1525295.1"/>
    <property type="molecule type" value="Genomic_DNA"/>
</dbReference>